<evidence type="ECO:0000256" key="11">
    <source>
        <dbReference type="ARBA" id="ARBA00023136"/>
    </source>
</evidence>
<keyword evidence="10 14" id="KW-1133">Transmembrane helix</keyword>
<proteinExistence type="inferred from homology"/>
<dbReference type="PANTHER" id="PTHR12888">
    <property type="entry name" value="PEROXISOME ASSEMBLY PROTEIN 12 PEROXIN-12"/>
    <property type="match status" value="1"/>
</dbReference>
<comment type="pathway">
    <text evidence="2">Protein modification; protein ubiquitination.</text>
</comment>
<comment type="subcellular location">
    <subcellularLocation>
        <location evidence="1">Peroxisome membrane</location>
        <topology evidence="1">Multi-pass membrane protein</topology>
    </subcellularLocation>
</comment>
<dbReference type="WBParaSite" id="HPLM_0001318501-mRNA-1">
    <property type="protein sequence ID" value="HPLM_0001318501-mRNA-1"/>
    <property type="gene ID" value="HPLM_0001318501"/>
</dbReference>
<dbReference type="SUPFAM" id="SSF57850">
    <property type="entry name" value="RING/U-box"/>
    <property type="match status" value="1"/>
</dbReference>
<feature type="transmembrane region" description="Helical" evidence="14">
    <location>
        <begin position="232"/>
        <end position="257"/>
    </location>
</feature>
<dbReference type="GO" id="GO:0016558">
    <property type="term" value="P:protein import into peroxisome matrix"/>
    <property type="evidence" value="ECO:0007669"/>
    <property type="project" value="UniProtKB-UniRule"/>
</dbReference>
<dbReference type="InterPro" id="IPR017375">
    <property type="entry name" value="PEX12"/>
</dbReference>
<feature type="transmembrane region" description="Helical" evidence="14">
    <location>
        <begin position="193"/>
        <end position="212"/>
    </location>
</feature>
<dbReference type="Proteomes" id="UP000268014">
    <property type="component" value="Unassembled WGS sequence"/>
</dbReference>
<keyword evidence="7" id="KW-0863">Zinc-finger</keyword>
<dbReference type="OMA" id="VYCWKCI"/>
<evidence type="ECO:0000256" key="3">
    <source>
        <dbReference type="ARBA" id="ARBA00008704"/>
    </source>
</evidence>
<keyword evidence="5 14" id="KW-0812">Transmembrane</keyword>
<dbReference type="Pfam" id="PF04757">
    <property type="entry name" value="Pex2_Pex12"/>
    <property type="match status" value="1"/>
</dbReference>
<dbReference type="InterPro" id="IPR006845">
    <property type="entry name" value="Pex_N"/>
</dbReference>
<protein>
    <recommendedName>
        <fullName evidence="13">Peroxisome assembly protein 12</fullName>
    </recommendedName>
    <alternativeName>
        <fullName evidence="13">Peroxin-12</fullName>
    </alternativeName>
</protein>
<evidence type="ECO:0000256" key="6">
    <source>
        <dbReference type="ARBA" id="ARBA00022723"/>
    </source>
</evidence>
<keyword evidence="9" id="KW-0653">Protein transport</keyword>
<gene>
    <name evidence="16" type="ORF">HPLM_LOCUS13181</name>
</gene>
<evidence type="ECO:0000256" key="4">
    <source>
        <dbReference type="ARBA" id="ARBA00022448"/>
    </source>
</evidence>
<evidence type="ECO:0000256" key="10">
    <source>
        <dbReference type="ARBA" id="ARBA00022989"/>
    </source>
</evidence>
<dbReference type="STRING" id="6290.A0A0N4WPA7"/>
<evidence type="ECO:0000256" key="12">
    <source>
        <dbReference type="ARBA" id="ARBA00023140"/>
    </source>
</evidence>
<reference evidence="16 17" key="2">
    <citation type="submission" date="2018-11" db="EMBL/GenBank/DDBJ databases">
        <authorList>
            <consortium name="Pathogen Informatics"/>
        </authorList>
    </citation>
    <scope>NUCLEOTIDE SEQUENCE [LARGE SCALE GENOMIC DNA]</scope>
    <source>
        <strain evidence="16 17">MHpl1</strain>
    </source>
</reference>
<dbReference type="GO" id="GO:0008270">
    <property type="term" value="F:zinc ion binding"/>
    <property type="evidence" value="ECO:0007669"/>
    <property type="project" value="UniProtKB-KW"/>
</dbReference>
<dbReference type="OrthoDB" id="107372at2759"/>
<evidence type="ECO:0000256" key="8">
    <source>
        <dbReference type="ARBA" id="ARBA00022833"/>
    </source>
</evidence>
<evidence type="ECO:0000259" key="15">
    <source>
        <dbReference type="Pfam" id="PF04757"/>
    </source>
</evidence>
<keyword evidence="12 13" id="KW-0576">Peroxisome</keyword>
<keyword evidence="4" id="KW-0813">Transport</keyword>
<evidence type="ECO:0000256" key="7">
    <source>
        <dbReference type="ARBA" id="ARBA00022771"/>
    </source>
</evidence>
<feature type="domain" description="Pex N-terminal" evidence="15">
    <location>
        <begin position="52"/>
        <end position="259"/>
    </location>
</feature>
<accession>A0A0N4WPA7</accession>
<keyword evidence="8" id="KW-0862">Zinc</keyword>
<evidence type="ECO:0000256" key="2">
    <source>
        <dbReference type="ARBA" id="ARBA00004906"/>
    </source>
</evidence>
<reference evidence="18" key="1">
    <citation type="submission" date="2017-02" db="UniProtKB">
        <authorList>
            <consortium name="WormBaseParasite"/>
        </authorList>
    </citation>
    <scope>IDENTIFICATION</scope>
</reference>
<dbReference type="GO" id="GO:0004842">
    <property type="term" value="F:ubiquitin-protein transferase activity"/>
    <property type="evidence" value="ECO:0007669"/>
    <property type="project" value="TreeGrafter"/>
</dbReference>
<comment type="function">
    <text evidence="13">Component of a retrotranslocation channel required for peroxisome organization by mediating export of the PEX5 receptor from peroxisomes to the cytosol, thereby promoting PEX5 recycling.</text>
</comment>
<keyword evidence="17" id="KW-1185">Reference proteome</keyword>
<evidence type="ECO:0000313" key="17">
    <source>
        <dbReference type="Proteomes" id="UP000268014"/>
    </source>
</evidence>
<dbReference type="PANTHER" id="PTHR12888:SF0">
    <property type="entry name" value="PEROXISOME ASSEMBLY PROTEIN 12"/>
    <property type="match status" value="1"/>
</dbReference>
<evidence type="ECO:0000313" key="16">
    <source>
        <dbReference type="EMBL" id="VDO48080.1"/>
    </source>
</evidence>
<evidence type="ECO:0000313" key="18">
    <source>
        <dbReference type="WBParaSite" id="HPLM_0001318501-mRNA-1"/>
    </source>
</evidence>
<name>A0A0N4WPA7_HAEPC</name>
<keyword evidence="6" id="KW-0479">Metal-binding</keyword>
<dbReference type="GO" id="GO:0005778">
    <property type="term" value="C:peroxisomal membrane"/>
    <property type="evidence" value="ECO:0007669"/>
    <property type="project" value="UniProtKB-SubCell"/>
</dbReference>
<evidence type="ECO:0000256" key="9">
    <source>
        <dbReference type="ARBA" id="ARBA00022927"/>
    </source>
</evidence>
<evidence type="ECO:0000256" key="13">
    <source>
        <dbReference type="PIRNR" id="PIRNR038074"/>
    </source>
</evidence>
<comment type="similarity">
    <text evidence="3 13">Belongs to the pex2/pex10/pex12 family.</text>
</comment>
<dbReference type="PIRSF" id="PIRSF038074">
    <property type="entry name" value="Peroxisome_assembly_p12"/>
    <property type="match status" value="1"/>
</dbReference>
<dbReference type="GO" id="GO:0006513">
    <property type="term" value="P:protein monoubiquitination"/>
    <property type="evidence" value="ECO:0007669"/>
    <property type="project" value="TreeGrafter"/>
</dbReference>
<dbReference type="EMBL" id="UZAF01018112">
    <property type="protein sequence ID" value="VDO48080.1"/>
    <property type="molecule type" value="Genomic_DNA"/>
</dbReference>
<evidence type="ECO:0000256" key="5">
    <source>
        <dbReference type="ARBA" id="ARBA00022692"/>
    </source>
</evidence>
<evidence type="ECO:0000256" key="1">
    <source>
        <dbReference type="ARBA" id="ARBA00004585"/>
    </source>
</evidence>
<sequence>MLPCRHVKRRQASIFELELKLVKMSSTLRASHMASFKQAIGDQPSIFDIISQESLMTSLKPAMGHLVKFLAMVYSQRFQTAHRYYDELYLLFDLILQNQYLKKYGASFSENFYGMKRICFKTGTSPSEFSSRVRNLMLLVLWPYVRDKFDKLYILNRTTVHSPFLLLAGVRLEKLTQQDIEAFDKVPLHLQSAGLALFFLFDYNYLQLYLYIYNSISFEESHPVLNRLWRYFLALPGVFSRLFGYGLFFIQFIDFIYNSDLGSQLTKKPAFGRIPPAPHRLLTESSVQMLDTNKCPLCLQQRTNDTALSVSGYVFCFKCIERHVKDFKTSVLIT</sequence>
<organism evidence="18">
    <name type="scientific">Haemonchus placei</name>
    <name type="common">Barber's pole worm</name>
    <dbReference type="NCBI Taxonomy" id="6290"/>
    <lineage>
        <taxon>Eukaryota</taxon>
        <taxon>Metazoa</taxon>
        <taxon>Ecdysozoa</taxon>
        <taxon>Nematoda</taxon>
        <taxon>Chromadorea</taxon>
        <taxon>Rhabditida</taxon>
        <taxon>Rhabditina</taxon>
        <taxon>Rhabditomorpha</taxon>
        <taxon>Strongyloidea</taxon>
        <taxon>Trichostrongylidae</taxon>
        <taxon>Haemonchus</taxon>
    </lineage>
</organism>
<dbReference type="AlphaFoldDB" id="A0A0N4WPA7"/>
<evidence type="ECO:0000256" key="14">
    <source>
        <dbReference type="SAM" id="Phobius"/>
    </source>
</evidence>
<keyword evidence="11 13" id="KW-0472">Membrane</keyword>
<dbReference type="GO" id="GO:1990429">
    <property type="term" value="C:peroxisomal importomer complex"/>
    <property type="evidence" value="ECO:0007669"/>
    <property type="project" value="TreeGrafter"/>
</dbReference>